<dbReference type="PRINTS" id="PR00340">
    <property type="entry name" value="PIIGLNB"/>
</dbReference>
<dbReference type="AlphaFoldDB" id="A0A1M6VXV2"/>
<organism evidence="1 2">
    <name type="scientific">Paraburkholderia terricola</name>
    <dbReference type="NCBI Taxonomy" id="169427"/>
    <lineage>
        <taxon>Bacteria</taxon>
        <taxon>Pseudomonadati</taxon>
        <taxon>Pseudomonadota</taxon>
        <taxon>Betaproteobacteria</taxon>
        <taxon>Burkholderiales</taxon>
        <taxon>Burkholderiaceae</taxon>
        <taxon>Paraburkholderia</taxon>
    </lineage>
</organism>
<dbReference type="PROSITE" id="PS51343">
    <property type="entry name" value="PII_GLNB_DOM"/>
    <property type="match status" value="1"/>
</dbReference>
<reference evidence="1 2" key="1">
    <citation type="submission" date="2016-11" db="EMBL/GenBank/DDBJ databases">
        <authorList>
            <person name="Jaros S."/>
            <person name="Januszkiewicz K."/>
            <person name="Wedrychowicz H."/>
        </authorList>
    </citation>
    <scope>NUCLEOTIDE SEQUENCE [LARGE SCALE GENOMIC DNA]</scope>
    <source>
        <strain evidence="1 2">LMG 20594</strain>
    </source>
</reference>
<name>A0A1M6VXV2_9BURK</name>
<dbReference type="SMART" id="SM00938">
    <property type="entry name" value="P-II"/>
    <property type="match status" value="1"/>
</dbReference>
<dbReference type="InterPro" id="IPR015867">
    <property type="entry name" value="N-reg_PII/ATP_PRibTrfase_C"/>
</dbReference>
<accession>A0A1M6VXV2</accession>
<sequence length="105" mass="11373">MELKCVVAIVRPEVLEVLERRLGAVHVHGLTITQVKGFGAHPNPFSNDWTTGHIKIEVFTQSEAVDALVREILNIAYGTAGEDGIVAVLPVERFLRVSTASEAAP</sequence>
<dbReference type="InterPro" id="IPR011322">
    <property type="entry name" value="N-reg_PII-like_a/b"/>
</dbReference>
<dbReference type="GO" id="GO:0006808">
    <property type="term" value="P:regulation of nitrogen utilization"/>
    <property type="evidence" value="ECO:0007669"/>
    <property type="project" value="InterPro"/>
</dbReference>
<dbReference type="GO" id="GO:0030234">
    <property type="term" value="F:enzyme regulator activity"/>
    <property type="evidence" value="ECO:0007669"/>
    <property type="project" value="InterPro"/>
</dbReference>
<dbReference type="EMBL" id="FRAB01000042">
    <property type="protein sequence ID" value="SHK86352.1"/>
    <property type="molecule type" value="Genomic_DNA"/>
</dbReference>
<dbReference type="SUPFAM" id="SSF54913">
    <property type="entry name" value="GlnB-like"/>
    <property type="match status" value="1"/>
</dbReference>
<gene>
    <name evidence="1" type="ORF">SAMN05192548_104219</name>
</gene>
<dbReference type="STRING" id="169427.SAMN05192548_104219"/>
<dbReference type="InterPro" id="IPR002187">
    <property type="entry name" value="N-reg_PII"/>
</dbReference>
<dbReference type="Proteomes" id="UP000184395">
    <property type="component" value="Unassembled WGS sequence"/>
</dbReference>
<dbReference type="Pfam" id="PF00543">
    <property type="entry name" value="P-II"/>
    <property type="match status" value="1"/>
</dbReference>
<proteinExistence type="predicted"/>
<evidence type="ECO:0000313" key="2">
    <source>
        <dbReference type="Proteomes" id="UP000184395"/>
    </source>
</evidence>
<evidence type="ECO:0000313" key="1">
    <source>
        <dbReference type="EMBL" id="SHK86352.1"/>
    </source>
</evidence>
<dbReference type="OrthoDB" id="8906804at2"/>
<protein>
    <submittedName>
        <fullName evidence="1">Nitrogen regulatory protein P-II family</fullName>
    </submittedName>
</protein>
<dbReference type="Gene3D" id="3.30.70.120">
    <property type="match status" value="1"/>
</dbReference>
<dbReference type="RefSeq" id="WP_073431729.1">
    <property type="nucleotide sequence ID" value="NZ_CADFGY010000039.1"/>
</dbReference>